<evidence type="ECO:0000313" key="3">
    <source>
        <dbReference type="EMBL" id="QBR00847.1"/>
    </source>
</evidence>
<dbReference type="InterPro" id="IPR019180">
    <property type="entry name" value="Oxidoreductase-like_N"/>
</dbReference>
<accession>A0A4P7D109</accession>
<feature type="domain" description="Oxidoreductase-like" evidence="2">
    <location>
        <begin position="13"/>
        <end position="52"/>
    </location>
</feature>
<sequence>MSLPPRPEDDPRPLPPERPSNEDCCQSGCSPCIFDLYDEEVDRWRAALAAWEAREAARQAAAAQGRGKDHKETSAAKAPASGAAMTKARGSGESAGSTKAKAHAGTSTKRPAETPG</sequence>
<dbReference type="KEGG" id="ppai:E1956_25595"/>
<dbReference type="EMBL" id="CP038149">
    <property type="protein sequence ID" value="QBR00847.1"/>
    <property type="molecule type" value="Genomic_DNA"/>
</dbReference>
<reference evidence="3 4" key="1">
    <citation type="submission" date="2019-03" db="EMBL/GenBank/DDBJ databases">
        <title>Paraburkholderia sp. 7MH5, isolated from subtropical forest soil.</title>
        <authorList>
            <person name="Gao Z.-H."/>
            <person name="Qiu L.-H."/>
        </authorList>
    </citation>
    <scope>NUCLEOTIDE SEQUENCE [LARGE SCALE GENOMIC DNA]</scope>
    <source>
        <strain evidence="3 4">7MH5</strain>
    </source>
</reference>
<organism evidence="3 4">
    <name type="scientific">Paraburkholderia pallida</name>
    <dbReference type="NCBI Taxonomy" id="2547399"/>
    <lineage>
        <taxon>Bacteria</taxon>
        <taxon>Pseudomonadati</taxon>
        <taxon>Pseudomonadota</taxon>
        <taxon>Betaproteobacteria</taxon>
        <taxon>Burkholderiales</taxon>
        <taxon>Burkholderiaceae</taxon>
        <taxon>Paraburkholderia</taxon>
    </lineage>
</organism>
<evidence type="ECO:0000259" key="2">
    <source>
        <dbReference type="Pfam" id="PF09791"/>
    </source>
</evidence>
<feature type="compositionally biased region" description="Low complexity" evidence="1">
    <location>
        <begin position="75"/>
        <end position="88"/>
    </location>
</feature>
<evidence type="ECO:0000256" key="1">
    <source>
        <dbReference type="SAM" id="MobiDB-lite"/>
    </source>
</evidence>
<protein>
    <recommendedName>
        <fullName evidence="2">Oxidoreductase-like domain-containing protein</fullName>
    </recommendedName>
</protein>
<dbReference type="AlphaFoldDB" id="A0A4P7D109"/>
<feature type="region of interest" description="Disordered" evidence="1">
    <location>
        <begin position="54"/>
        <end position="116"/>
    </location>
</feature>
<evidence type="ECO:0000313" key="4">
    <source>
        <dbReference type="Proteomes" id="UP000295727"/>
    </source>
</evidence>
<feature type="region of interest" description="Disordered" evidence="1">
    <location>
        <begin position="1"/>
        <end position="25"/>
    </location>
</feature>
<dbReference type="Pfam" id="PF09791">
    <property type="entry name" value="Oxidored-like"/>
    <property type="match status" value="1"/>
</dbReference>
<proteinExistence type="predicted"/>
<gene>
    <name evidence="3" type="ORF">E1956_25595</name>
</gene>
<dbReference type="Proteomes" id="UP000295727">
    <property type="component" value="Chromosome 2"/>
</dbReference>
<feature type="compositionally biased region" description="Basic and acidic residues" evidence="1">
    <location>
        <begin position="1"/>
        <end position="12"/>
    </location>
</feature>
<keyword evidence="4" id="KW-1185">Reference proteome</keyword>
<name>A0A4P7D109_9BURK</name>